<evidence type="ECO:0000256" key="2">
    <source>
        <dbReference type="ARBA" id="ARBA00022771"/>
    </source>
</evidence>
<dbReference type="InterPro" id="IPR020458">
    <property type="entry name" value="Znf_DskA_TraR_CS"/>
</dbReference>
<evidence type="ECO:0000313" key="7">
    <source>
        <dbReference type="EMBL" id="CUW99363.1"/>
    </source>
</evidence>
<reference evidence="7 8" key="1">
    <citation type="submission" date="2016-01" db="EMBL/GenBank/DDBJ databases">
        <authorList>
            <person name="Regsiter A."/>
            <person name="william w."/>
        </authorList>
    </citation>
    <scope>NUCLEOTIDE SEQUENCE [LARGE SCALE GENOMIC DNA]</scope>
    <source>
        <strain evidence="7 8">CFBP 5494</strain>
    </source>
</reference>
<dbReference type="GO" id="GO:0008270">
    <property type="term" value="F:zinc ion binding"/>
    <property type="evidence" value="ECO:0007669"/>
    <property type="project" value="UniProtKB-KW"/>
</dbReference>
<keyword evidence="8" id="KW-1185">Reference proteome</keyword>
<feature type="compositionally biased region" description="Basic and acidic residues" evidence="5">
    <location>
        <begin position="17"/>
        <end position="27"/>
    </location>
</feature>
<evidence type="ECO:0000256" key="5">
    <source>
        <dbReference type="SAM" id="MobiDB-lite"/>
    </source>
</evidence>
<evidence type="ECO:0000313" key="8">
    <source>
        <dbReference type="Proteomes" id="UP000191933"/>
    </source>
</evidence>
<proteinExistence type="predicted"/>
<dbReference type="PROSITE" id="PS51128">
    <property type="entry name" value="ZF_DKSA_2"/>
    <property type="match status" value="1"/>
</dbReference>
<dbReference type="Gene3D" id="1.20.120.910">
    <property type="entry name" value="DksA, coiled-coil domain"/>
    <property type="match status" value="1"/>
</dbReference>
<sequence length="78" mass="8755">MEAHSMNFGGNAAFEQADMRAEQEREAGIAAASRTLRSPGTIQCEDCPNDIPRERRIALPSAIRCIQCQTRHEQKARR</sequence>
<evidence type="ECO:0000256" key="3">
    <source>
        <dbReference type="ARBA" id="ARBA00022833"/>
    </source>
</evidence>
<comment type="caution">
    <text evidence="7">The sequence shown here is derived from an EMBL/GenBank/DDBJ whole genome shotgun (WGS) entry which is preliminary data.</text>
</comment>
<dbReference type="SUPFAM" id="SSF57716">
    <property type="entry name" value="Glucocorticoid receptor-like (DNA-binding domain)"/>
    <property type="match status" value="1"/>
</dbReference>
<feature type="region of interest" description="Disordered" evidence="5">
    <location>
        <begin position="1"/>
        <end position="34"/>
    </location>
</feature>
<keyword evidence="3" id="KW-0862">Zinc</keyword>
<keyword evidence="1" id="KW-0479">Metal-binding</keyword>
<dbReference type="EMBL" id="FBVY01000036">
    <property type="protein sequence ID" value="CUW99363.1"/>
    <property type="molecule type" value="Genomic_DNA"/>
</dbReference>
<evidence type="ECO:0000256" key="4">
    <source>
        <dbReference type="PROSITE-ProRule" id="PRU00510"/>
    </source>
</evidence>
<accession>A0A9W5B5Q6</accession>
<dbReference type="InterPro" id="IPR000962">
    <property type="entry name" value="Znf_DskA_TraR"/>
</dbReference>
<organism evidence="7 8">
    <name type="scientific">Agrobacterium genomosp. 2 str. CFBP 5494</name>
    <dbReference type="NCBI Taxonomy" id="1183436"/>
    <lineage>
        <taxon>Bacteria</taxon>
        <taxon>Pseudomonadati</taxon>
        <taxon>Pseudomonadota</taxon>
        <taxon>Alphaproteobacteria</taxon>
        <taxon>Hyphomicrobiales</taxon>
        <taxon>Rhizobiaceae</taxon>
        <taxon>Rhizobium/Agrobacterium group</taxon>
        <taxon>Agrobacterium</taxon>
        <taxon>Agrobacterium tumefaciens complex</taxon>
    </lineage>
</organism>
<feature type="zinc finger region" description="dksA C4-type" evidence="4">
    <location>
        <begin position="44"/>
        <end position="68"/>
    </location>
</feature>
<name>A0A9W5B5Q6_9HYPH</name>
<evidence type="ECO:0000256" key="1">
    <source>
        <dbReference type="ARBA" id="ARBA00022723"/>
    </source>
</evidence>
<feature type="domain" description="Zinc finger DksA/TraR C4-type" evidence="6">
    <location>
        <begin position="41"/>
        <end position="74"/>
    </location>
</feature>
<dbReference type="AlphaFoldDB" id="A0A9W5B5Q6"/>
<dbReference type="Proteomes" id="UP000191933">
    <property type="component" value="Unassembled WGS sequence"/>
</dbReference>
<keyword evidence="2" id="KW-0863">Zinc-finger</keyword>
<protein>
    <submittedName>
        <fullName evidence="7">Transcriptional regulator, TraR/DksA family</fullName>
    </submittedName>
</protein>
<dbReference type="PROSITE" id="PS01102">
    <property type="entry name" value="ZF_DKSA_1"/>
    <property type="match status" value="1"/>
</dbReference>
<dbReference type="Pfam" id="PF01258">
    <property type="entry name" value="zf-dskA_traR"/>
    <property type="match status" value="1"/>
</dbReference>
<evidence type="ECO:0000259" key="6">
    <source>
        <dbReference type="Pfam" id="PF01258"/>
    </source>
</evidence>
<gene>
    <name evidence="7" type="ORF">AGR2A_Lc70090</name>
</gene>